<name>A0ABD2B9C6_VESMC</name>
<organism evidence="2 3">
    <name type="scientific">Vespula maculifrons</name>
    <name type="common">Eastern yellow jacket</name>
    <name type="synonym">Wasp</name>
    <dbReference type="NCBI Taxonomy" id="7453"/>
    <lineage>
        <taxon>Eukaryota</taxon>
        <taxon>Metazoa</taxon>
        <taxon>Ecdysozoa</taxon>
        <taxon>Arthropoda</taxon>
        <taxon>Hexapoda</taxon>
        <taxon>Insecta</taxon>
        <taxon>Pterygota</taxon>
        <taxon>Neoptera</taxon>
        <taxon>Endopterygota</taxon>
        <taxon>Hymenoptera</taxon>
        <taxon>Apocrita</taxon>
        <taxon>Aculeata</taxon>
        <taxon>Vespoidea</taxon>
        <taxon>Vespidae</taxon>
        <taxon>Vespinae</taxon>
        <taxon>Vespula</taxon>
    </lineage>
</organism>
<feature type="compositionally biased region" description="Basic and acidic residues" evidence="1">
    <location>
        <begin position="18"/>
        <end position="30"/>
    </location>
</feature>
<dbReference type="EMBL" id="JAYRBN010000098">
    <property type="protein sequence ID" value="KAL2729153.1"/>
    <property type="molecule type" value="Genomic_DNA"/>
</dbReference>
<accession>A0ABD2B9C6</accession>
<feature type="region of interest" description="Disordered" evidence="1">
    <location>
        <begin position="1"/>
        <end position="44"/>
    </location>
</feature>
<keyword evidence="3" id="KW-1185">Reference proteome</keyword>
<evidence type="ECO:0000313" key="3">
    <source>
        <dbReference type="Proteomes" id="UP001607303"/>
    </source>
</evidence>
<protein>
    <submittedName>
        <fullName evidence="2">Uncharacterized protein</fullName>
    </submittedName>
</protein>
<sequence length="240" mass="27108">MWRLYRASKSTNKPSKLQKPENCRTTHESELDTPSHQPSPDLSLRRPWRGQVQVYCLADNVRTTPTVPKTSNNSSISAVAHDCKLLPITVVQLGRGELIHNSPVLINSTSQSVSALMLSCQNWNTLRNHLFPIIIKRTDSGKPKIPASFVTADVPAVTNSRADFRRVHGEPRGTTHSVMFRDTYFVGWEERIGLKGLSRKVVEEEEDFSQGDKMSSYFSLCLHLLFSPEELSSKIEQSRM</sequence>
<dbReference type="Proteomes" id="UP001607303">
    <property type="component" value="Unassembled WGS sequence"/>
</dbReference>
<evidence type="ECO:0000313" key="2">
    <source>
        <dbReference type="EMBL" id="KAL2729153.1"/>
    </source>
</evidence>
<evidence type="ECO:0000256" key="1">
    <source>
        <dbReference type="SAM" id="MobiDB-lite"/>
    </source>
</evidence>
<dbReference type="AlphaFoldDB" id="A0ABD2B9C6"/>
<reference evidence="2 3" key="1">
    <citation type="journal article" date="2024" name="Ann. Entomol. Soc. Am.">
        <title>Genomic analyses of the southern and eastern yellowjacket wasps (Hymenoptera: Vespidae) reveal evolutionary signatures of social life.</title>
        <authorList>
            <person name="Catto M.A."/>
            <person name="Caine P.B."/>
            <person name="Orr S.E."/>
            <person name="Hunt B.G."/>
            <person name="Goodisman M.A.D."/>
        </authorList>
    </citation>
    <scope>NUCLEOTIDE SEQUENCE [LARGE SCALE GENOMIC DNA]</scope>
    <source>
        <strain evidence="2">232</strain>
        <tissue evidence="2">Head and thorax</tissue>
    </source>
</reference>
<gene>
    <name evidence="2" type="ORF">V1477_016634</name>
</gene>
<comment type="caution">
    <text evidence="2">The sequence shown here is derived from an EMBL/GenBank/DDBJ whole genome shotgun (WGS) entry which is preliminary data.</text>
</comment>
<proteinExistence type="predicted"/>